<dbReference type="Gene3D" id="2.40.10.10">
    <property type="entry name" value="Trypsin-like serine proteases"/>
    <property type="match status" value="1"/>
</dbReference>
<dbReference type="FunFam" id="2.40.10.10:FF:000006">
    <property type="entry name" value="Serine proteinase stubble"/>
    <property type="match status" value="1"/>
</dbReference>
<evidence type="ECO:0000313" key="6">
    <source>
        <dbReference type="Proteomes" id="UP000749559"/>
    </source>
</evidence>
<evidence type="ECO:0000256" key="1">
    <source>
        <dbReference type="ARBA" id="ARBA00022670"/>
    </source>
</evidence>
<keyword evidence="6" id="KW-1185">Reference proteome</keyword>
<proteinExistence type="predicted"/>
<evidence type="ECO:0000256" key="3">
    <source>
        <dbReference type="ARBA" id="ARBA00022825"/>
    </source>
</evidence>
<gene>
    <name evidence="5" type="ORF">OFUS_LOCUS14631</name>
</gene>
<dbReference type="SMART" id="SM00020">
    <property type="entry name" value="Tryp_SPc"/>
    <property type="match status" value="1"/>
</dbReference>
<dbReference type="AlphaFoldDB" id="A0A8J1TQ92"/>
<dbReference type="PROSITE" id="PS00134">
    <property type="entry name" value="TRYPSIN_HIS"/>
    <property type="match status" value="1"/>
</dbReference>
<dbReference type="EMBL" id="CAIIXF020000007">
    <property type="protein sequence ID" value="CAH1789231.1"/>
    <property type="molecule type" value="Genomic_DNA"/>
</dbReference>
<dbReference type="PANTHER" id="PTHR24252:SF7">
    <property type="entry name" value="HYALIN"/>
    <property type="match status" value="1"/>
</dbReference>
<dbReference type="PROSITE" id="PS00135">
    <property type="entry name" value="TRYPSIN_SER"/>
    <property type="match status" value="1"/>
</dbReference>
<dbReference type="InterPro" id="IPR018114">
    <property type="entry name" value="TRYPSIN_HIS"/>
</dbReference>
<organism evidence="5 6">
    <name type="scientific">Owenia fusiformis</name>
    <name type="common">Polychaete worm</name>
    <dbReference type="NCBI Taxonomy" id="6347"/>
    <lineage>
        <taxon>Eukaryota</taxon>
        <taxon>Metazoa</taxon>
        <taxon>Spiralia</taxon>
        <taxon>Lophotrochozoa</taxon>
        <taxon>Annelida</taxon>
        <taxon>Polychaeta</taxon>
        <taxon>Sedentaria</taxon>
        <taxon>Canalipalpata</taxon>
        <taxon>Sabellida</taxon>
        <taxon>Oweniida</taxon>
        <taxon>Oweniidae</taxon>
        <taxon>Owenia</taxon>
    </lineage>
</organism>
<dbReference type="OrthoDB" id="10012881at2759"/>
<dbReference type="SUPFAM" id="SSF50494">
    <property type="entry name" value="Trypsin-like serine proteases"/>
    <property type="match status" value="1"/>
</dbReference>
<dbReference type="InterPro" id="IPR043504">
    <property type="entry name" value="Peptidase_S1_PA_chymotrypsin"/>
</dbReference>
<keyword evidence="1" id="KW-0645">Protease</keyword>
<name>A0A8J1TQ92_OWEFU</name>
<reference evidence="5" key="1">
    <citation type="submission" date="2022-03" db="EMBL/GenBank/DDBJ databases">
        <authorList>
            <person name="Martin C."/>
        </authorList>
    </citation>
    <scope>NUCLEOTIDE SEQUENCE</scope>
</reference>
<evidence type="ECO:0000313" key="5">
    <source>
        <dbReference type="EMBL" id="CAH1789231.1"/>
    </source>
</evidence>
<dbReference type="InterPro" id="IPR009003">
    <property type="entry name" value="Peptidase_S1_PA"/>
</dbReference>
<dbReference type="InterPro" id="IPR001254">
    <property type="entry name" value="Trypsin_dom"/>
</dbReference>
<keyword evidence="4" id="KW-1015">Disulfide bond</keyword>
<dbReference type="GO" id="GO:0004252">
    <property type="term" value="F:serine-type endopeptidase activity"/>
    <property type="evidence" value="ECO:0007669"/>
    <property type="project" value="InterPro"/>
</dbReference>
<protein>
    <submittedName>
        <fullName evidence="5">Uncharacterized protein</fullName>
    </submittedName>
</protein>
<dbReference type="PROSITE" id="PS50240">
    <property type="entry name" value="TRYPSIN_DOM"/>
    <property type="match status" value="1"/>
</dbReference>
<evidence type="ECO:0000256" key="2">
    <source>
        <dbReference type="ARBA" id="ARBA00022801"/>
    </source>
</evidence>
<dbReference type="CDD" id="cd00190">
    <property type="entry name" value="Tryp_SPc"/>
    <property type="match status" value="1"/>
</dbReference>
<dbReference type="PANTHER" id="PTHR24252">
    <property type="entry name" value="ACROSIN-RELATED"/>
    <property type="match status" value="1"/>
</dbReference>
<dbReference type="PRINTS" id="PR00722">
    <property type="entry name" value="CHYMOTRYPSIN"/>
</dbReference>
<dbReference type="Proteomes" id="UP000749559">
    <property type="component" value="Unassembled WGS sequence"/>
</dbReference>
<dbReference type="InterPro" id="IPR001314">
    <property type="entry name" value="Peptidase_S1A"/>
</dbReference>
<comment type="caution">
    <text evidence="5">The sequence shown here is derived from an EMBL/GenBank/DDBJ whole genome shotgun (WGS) entry which is preliminary data.</text>
</comment>
<accession>A0A8J1TQ92</accession>
<sequence>MRSFVLLLSLFGPSLQVTWDTANCGQGGSGPPGEAQIVDGVESGDGQWPWQVSLRVDNFFSYDHSCGGSIINNQWILTAAHCLNAFGFASDYQIEYGTNRRNQGTQVSVADYIMHEGYDSDSSENDIALMRLTTPISGWTSRVRPICQPSASNSYNGNTVTVSGWGTEFSGGSVTSELRHVQKTVISNSQCQNSYSDIFPSSLCAGLDNEGDSCQGDSGGPLQYNDNGVWRQVGIVSWGRGCAQPGYPGVYARVTSYLAWIRNQ</sequence>
<keyword evidence="2" id="KW-0378">Hydrolase</keyword>
<dbReference type="InterPro" id="IPR033116">
    <property type="entry name" value="TRYPSIN_SER"/>
</dbReference>
<evidence type="ECO:0000256" key="4">
    <source>
        <dbReference type="ARBA" id="ARBA00023157"/>
    </source>
</evidence>
<keyword evidence="3" id="KW-0720">Serine protease</keyword>
<dbReference type="GO" id="GO:0006508">
    <property type="term" value="P:proteolysis"/>
    <property type="evidence" value="ECO:0007669"/>
    <property type="project" value="UniProtKB-KW"/>
</dbReference>
<dbReference type="Pfam" id="PF00089">
    <property type="entry name" value="Trypsin"/>
    <property type="match status" value="1"/>
</dbReference>